<dbReference type="AlphaFoldDB" id="A0A4Y3R3W6"/>
<evidence type="ECO:0000259" key="2">
    <source>
        <dbReference type="Pfam" id="PF11716"/>
    </source>
</evidence>
<feature type="domain" description="MDMPI C-terminal" evidence="1">
    <location>
        <begin position="158"/>
        <end position="267"/>
    </location>
</feature>
<dbReference type="EMBL" id="BJMM01000021">
    <property type="protein sequence ID" value="GEB51463.1"/>
    <property type="molecule type" value="Genomic_DNA"/>
</dbReference>
<proteinExistence type="predicted"/>
<dbReference type="GO" id="GO:0005886">
    <property type="term" value="C:plasma membrane"/>
    <property type="evidence" value="ECO:0007669"/>
    <property type="project" value="TreeGrafter"/>
</dbReference>
<accession>A0A4Y3R3W6</accession>
<feature type="domain" description="Mycothiol-dependent maleylpyruvate isomerase metal-binding" evidence="2">
    <location>
        <begin position="16"/>
        <end position="142"/>
    </location>
</feature>
<dbReference type="Pfam" id="PF11716">
    <property type="entry name" value="MDMPI_N"/>
    <property type="match status" value="1"/>
</dbReference>
<dbReference type="InterPro" id="IPR017517">
    <property type="entry name" value="Maleyloyr_isom"/>
</dbReference>
<dbReference type="PANTHER" id="PTHR40758:SF1">
    <property type="entry name" value="CONSERVED PROTEIN"/>
    <property type="match status" value="1"/>
</dbReference>
<dbReference type="Pfam" id="PF07398">
    <property type="entry name" value="MDMPI_C"/>
    <property type="match status" value="1"/>
</dbReference>
<evidence type="ECO:0000259" key="1">
    <source>
        <dbReference type="Pfam" id="PF07398"/>
    </source>
</evidence>
<organism evidence="3 4">
    <name type="scientific">Streptomyces cacaoi</name>
    <dbReference type="NCBI Taxonomy" id="1898"/>
    <lineage>
        <taxon>Bacteria</taxon>
        <taxon>Bacillati</taxon>
        <taxon>Actinomycetota</taxon>
        <taxon>Actinomycetes</taxon>
        <taxon>Kitasatosporales</taxon>
        <taxon>Streptomycetaceae</taxon>
        <taxon>Streptomyces</taxon>
    </lineage>
</organism>
<dbReference type="InterPro" id="IPR024344">
    <property type="entry name" value="MDMPI_metal-binding"/>
</dbReference>
<dbReference type="RefSeq" id="WP_030894816.1">
    <property type="nucleotide sequence ID" value="NZ_BJMM01000021.1"/>
</dbReference>
<keyword evidence="4" id="KW-1185">Reference proteome</keyword>
<reference evidence="3 4" key="1">
    <citation type="submission" date="2019-06" db="EMBL/GenBank/DDBJ databases">
        <title>Whole genome shotgun sequence of Streptomyces cacaoi subsp. cacaoi NBRC 12748.</title>
        <authorList>
            <person name="Hosoyama A."/>
            <person name="Uohara A."/>
            <person name="Ohji S."/>
            <person name="Ichikawa N."/>
        </authorList>
    </citation>
    <scope>NUCLEOTIDE SEQUENCE [LARGE SCALE GENOMIC DNA]</scope>
    <source>
        <strain evidence="3 4">NBRC 12748</strain>
    </source>
</reference>
<comment type="caution">
    <text evidence="3">The sequence shown here is derived from an EMBL/GenBank/DDBJ whole genome shotgun (WGS) entry which is preliminary data.</text>
</comment>
<dbReference type="Proteomes" id="UP000319210">
    <property type="component" value="Unassembled WGS sequence"/>
</dbReference>
<protein>
    <recommendedName>
        <fullName evidence="5">Maleylpyruvate isomerase family mycothiol-dependent enzyme</fullName>
    </recommendedName>
</protein>
<gene>
    <name evidence="3" type="ORF">SCA03_40140</name>
</gene>
<dbReference type="InterPro" id="IPR034660">
    <property type="entry name" value="DinB/YfiT-like"/>
</dbReference>
<dbReference type="InterPro" id="IPR010872">
    <property type="entry name" value="MDMPI_C-term_domain"/>
</dbReference>
<dbReference type="PANTHER" id="PTHR40758">
    <property type="entry name" value="CONSERVED PROTEIN"/>
    <property type="match status" value="1"/>
</dbReference>
<evidence type="ECO:0000313" key="4">
    <source>
        <dbReference type="Proteomes" id="UP000319210"/>
    </source>
</evidence>
<dbReference type="NCBIfam" id="TIGR03083">
    <property type="entry name" value="maleylpyruvate isomerase family mycothiol-dependent enzyme"/>
    <property type="match status" value="1"/>
</dbReference>
<evidence type="ECO:0000313" key="3">
    <source>
        <dbReference type="EMBL" id="GEB51463.1"/>
    </source>
</evidence>
<dbReference type="SUPFAM" id="SSF109854">
    <property type="entry name" value="DinB/YfiT-like putative metalloenzymes"/>
    <property type="match status" value="1"/>
</dbReference>
<dbReference type="GO" id="GO:0046872">
    <property type="term" value="F:metal ion binding"/>
    <property type="evidence" value="ECO:0007669"/>
    <property type="project" value="InterPro"/>
</dbReference>
<name>A0A4Y3R3W6_STRCI</name>
<evidence type="ECO:0008006" key="5">
    <source>
        <dbReference type="Google" id="ProtNLM"/>
    </source>
</evidence>
<dbReference type="OrthoDB" id="3671213at2"/>
<sequence length="276" mass="30406">MANTLTHERYCAELDHQVRLFAEALTAAGEDALGHRVPTCPDWTLRHLTEHLGGALRWMGETVRSRASEMVPHDAVPGGSGPGEQAGAPELAEWFGEGARQLVDALRSAGPDAPVWTWSEDQSAAFWARRATHETVIHRADAFRTLDRLDRDFTVAPDLAADGLDEWLQIVCSPQARAHMTSLRKLNTRAGASLHAHPTDMPAPAEGEQPAEWLIEVADGSMAYTRAHAKADVAVRGPMTDLLLTFYRRRSPDHERLEVLGDRGLLDLWLESANFG</sequence>